<comment type="caution">
    <text evidence="2">The sequence shown here is derived from an EMBL/GenBank/DDBJ whole genome shotgun (WGS) entry which is preliminary data.</text>
</comment>
<dbReference type="EMBL" id="AMRV01000024">
    <property type="protein sequence ID" value="EMD81615.1"/>
    <property type="molecule type" value="Genomic_DNA"/>
</dbReference>
<accession>M2S889</accession>
<evidence type="ECO:0000256" key="1">
    <source>
        <dbReference type="SAM" id="MobiDB-lite"/>
    </source>
</evidence>
<evidence type="ECO:0000313" key="2">
    <source>
        <dbReference type="EMBL" id="EMD81615.1"/>
    </source>
</evidence>
<keyword evidence="3" id="KW-1185">Reference proteome</keyword>
<dbReference type="Proteomes" id="UP000011717">
    <property type="component" value="Unassembled WGS sequence"/>
</dbReference>
<evidence type="ECO:0000313" key="3">
    <source>
        <dbReference type="Proteomes" id="UP000011717"/>
    </source>
</evidence>
<sequence length="142" mass="16790">MDPRHRPGDLFALDALVDVDRQRFAGERIDDRQRPQAPPVEQRVRDEVHRPHLVRRRRRGLAFAVRSADAKTWVLEEQWKENLRLYNEAYMARLDRREDALHRVWVTAGERHNESFNGSPRHDRLNGEIFYSLAGAEVLIET</sequence>
<dbReference type="AlphaFoldDB" id="M2S889"/>
<reference evidence="2 3" key="1">
    <citation type="journal article" date="2013" name="Genome Announc.">
        <title>Draft Genome Sequence of Strain JLT2015T, Belonging to the Family Sphingomonadaceae of the Alphaproteobacteria.</title>
        <authorList>
            <person name="Tang K."/>
            <person name="Liu K."/>
            <person name="Li S."/>
            <person name="Jiao N."/>
        </authorList>
    </citation>
    <scope>NUCLEOTIDE SEQUENCE [LARGE SCALE GENOMIC DNA]</scope>
    <source>
        <strain evidence="2 3">JLT2015</strain>
    </source>
</reference>
<name>M2S889_9SPHN</name>
<feature type="region of interest" description="Disordered" evidence="1">
    <location>
        <begin position="27"/>
        <end position="48"/>
    </location>
</feature>
<proteinExistence type="predicted"/>
<organism evidence="2 3">
    <name type="scientific">Pacificimonas flava</name>
    <dbReference type="NCBI Taxonomy" id="1234595"/>
    <lineage>
        <taxon>Bacteria</taxon>
        <taxon>Pseudomonadati</taxon>
        <taxon>Pseudomonadota</taxon>
        <taxon>Alphaproteobacteria</taxon>
        <taxon>Sphingomonadales</taxon>
        <taxon>Sphingosinicellaceae</taxon>
        <taxon>Pacificimonas</taxon>
    </lineage>
</organism>
<protein>
    <submittedName>
        <fullName evidence="2">Uncharacterized protein</fullName>
    </submittedName>
</protein>
<gene>
    <name evidence="2" type="ORF">C725_3003</name>
</gene>